<dbReference type="PANTHER" id="PTHR43187:SF1">
    <property type="entry name" value="GLUTAMINE AMIDOTRANSFERASE DUG3-RELATED"/>
    <property type="match status" value="1"/>
</dbReference>
<keyword evidence="4" id="KW-1185">Reference proteome</keyword>
<dbReference type="HOGENOM" id="CLU_042555_2_0_7"/>
<name>W4M2G8_9BACT</name>
<dbReference type="AlphaFoldDB" id="W4M2G8"/>
<proteinExistence type="predicted"/>
<dbReference type="Gene3D" id="3.60.20.10">
    <property type="entry name" value="Glutamine Phosphoribosylpyrophosphate, subunit 1, domain 1"/>
    <property type="match status" value="1"/>
</dbReference>
<evidence type="ECO:0000313" key="4">
    <source>
        <dbReference type="Proteomes" id="UP000019140"/>
    </source>
</evidence>
<gene>
    <name evidence="3" type="ORF">ETSY2_28190</name>
</gene>
<dbReference type="InterPro" id="IPR017932">
    <property type="entry name" value="GATase_2_dom"/>
</dbReference>
<dbReference type="PANTHER" id="PTHR43187">
    <property type="entry name" value="GLUTAMINE AMIDOTRANSFERASE DUG3-RELATED"/>
    <property type="match status" value="1"/>
</dbReference>
<dbReference type="Proteomes" id="UP000019140">
    <property type="component" value="Unassembled WGS sequence"/>
</dbReference>
<protein>
    <recommendedName>
        <fullName evidence="2">Glutamine amidotransferase type-2 domain-containing protein</fullName>
    </recommendedName>
</protein>
<dbReference type="CDD" id="cd01908">
    <property type="entry name" value="YafJ"/>
    <property type="match status" value="1"/>
</dbReference>
<dbReference type="SUPFAM" id="SSF56235">
    <property type="entry name" value="N-terminal nucleophile aminohydrolases (Ntn hydrolases)"/>
    <property type="match status" value="1"/>
</dbReference>
<feature type="domain" description="Glutamine amidotransferase type-2" evidence="2">
    <location>
        <begin position="2"/>
        <end position="269"/>
    </location>
</feature>
<dbReference type="EMBL" id="AZHX01001196">
    <property type="protein sequence ID" value="ETX04544.1"/>
    <property type="molecule type" value="Genomic_DNA"/>
</dbReference>
<evidence type="ECO:0000313" key="3">
    <source>
        <dbReference type="EMBL" id="ETX04544.1"/>
    </source>
</evidence>
<keyword evidence="1" id="KW-0315">Glutamine amidotransferase</keyword>
<dbReference type="PROSITE" id="PS51278">
    <property type="entry name" value="GATASE_TYPE_2"/>
    <property type="match status" value="1"/>
</dbReference>
<dbReference type="InterPro" id="IPR052373">
    <property type="entry name" value="Gamma-glu_amide_hydrolase"/>
</dbReference>
<sequence>MCRLYGFRATEPTKVECTLVHAQNALIVQSREDQTGTSHAHGWGVATYCDGMPQVDRQAWAAYHGEHFRRTAARTFSRTVIAHVRRASVSSISLDNTHPFVHGKWVFAHNGTLRAFGAMRERMLDAMTDEHRTAIRGATDSEHVFHFVMSLWAKRPRLTPFEALREGLERVIELSRKTDAAAAIGLNVLLTDGDELLGARWGRTLWYVERHQVQDCEICGFPHIHHDPNAHYQAAVIASEPISGEPWVAVPEGTVFRITPGMSLDFEPLIRSARE</sequence>
<reference evidence="3 4" key="1">
    <citation type="journal article" date="2014" name="Nature">
        <title>An environmental bacterial taxon with a large and distinct metabolic repertoire.</title>
        <authorList>
            <person name="Wilson M.C."/>
            <person name="Mori T."/>
            <person name="Ruckert C."/>
            <person name="Uria A.R."/>
            <person name="Helf M.J."/>
            <person name="Takada K."/>
            <person name="Gernert C."/>
            <person name="Steffens U.A."/>
            <person name="Heycke N."/>
            <person name="Schmitt S."/>
            <person name="Rinke C."/>
            <person name="Helfrich E.J."/>
            <person name="Brachmann A.O."/>
            <person name="Gurgui C."/>
            <person name="Wakimoto T."/>
            <person name="Kracht M."/>
            <person name="Crusemann M."/>
            <person name="Hentschel U."/>
            <person name="Abe I."/>
            <person name="Matsunaga S."/>
            <person name="Kalinowski J."/>
            <person name="Takeyama H."/>
            <person name="Piel J."/>
        </authorList>
    </citation>
    <scope>NUCLEOTIDE SEQUENCE [LARGE SCALE GENOMIC DNA]</scope>
    <source>
        <strain evidence="4">TSY2</strain>
    </source>
</reference>
<accession>W4M2G8</accession>
<dbReference type="InterPro" id="IPR026869">
    <property type="entry name" value="EgtC-like"/>
</dbReference>
<comment type="caution">
    <text evidence="3">The sequence shown here is derived from an EMBL/GenBank/DDBJ whole genome shotgun (WGS) entry which is preliminary data.</text>
</comment>
<dbReference type="Pfam" id="PF13230">
    <property type="entry name" value="GATase_4"/>
    <property type="match status" value="1"/>
</dbReference>
<evidence type="ECO:0000259" key="2">
    <source>
        <dbReference type="PROSITE" id="PS51278"/>
    </source>
</evidence>
<evidence type="ECO:0000256" key="1">
    <source>
        <dbReference type="ARBA" id="ARBA00022962"/>
    </source>
</evidence>
<organism evidence="3 4">
    <name type="scientific">Candidatus Entotheonella gemina</name>
    <dbReference type="NCBI Taxonomy" id="1429439"/>
    <lineage>
        <taxon>Bacteria</taxon>
        <taxon>Pseudomonadati</taxon>
        <taxon>Nitrospinota/Tectimicrobiota group</taxon>
        <taxon>Candidatus Tectimicrobiota</taxon>
        <taxon>Candidatus Entotheonellia</taxon>
        <taxon>Candidatus Entotheonellales</taxon>
        <taxon>Candidatus Entotheonellaceae</taxon>
        <taxon>Candidatus Entotheonella</taxon>
    </lineage>
</organism>
<dbReference type="InterPro" id="IPR029055">
    <property type="entry name" value="Ntn_hydrolases_N"/>
</dbReference>